<gene>
    <name evidence="2" type="ORF">UFOVP366_2</name>
</gene>
<dbReference type="EMBL" id="LR798308">
    <property type="protein sequence ID" value="CAB5222452.1"/>
    <property type="molecule type" value="Genomic_DNA"/>
</dbReference>
<feature type="region of interest" description="Disordered" evidence="1">
    <location>
        <begin position="1"/>
        <end position="22"/>
    </location>
</feature>
<name>A0A6J7X0D0_9CAUD</name>
<reference evidence="2" key="1">
    <citation type="submission" date="2020-05" db="EMBL/GenBank/DDBJ databases">
        <authorList>
            <person name="Chiriac C."/>
            <person name="Salcher M."/>
            <person name="Ghai R."/>
            <person name="Kavagutti S V."/>
        </authorList>
    </citation>
    <scope>NUCLEOTIDE SEQUENCE</scope>
</reference>
<organism evidence="2">
    <name type="scientific">uncultured Caudovirales phage</name>
    <dbReference type="NCBI Taxonomy" id="2100421"/>
    <lineage>
        <taxon>Viruses</taxon>
        <taxon>Duplodnaviria</taxon>
        <taxon>Heunggongvirae</taxon>
        <taxon>Uroviricota</taxon>
        <taxon>Caudoviricetes</taxon>
        <taxon>Peduoviridae</taxon>
        <taxon>Maltschvirus</taxon>
        <taxon>Maltschvirus maltsch</taxon>
    </lineage>
</organism>
<sequence>MMCGNESKRSGGSPGDAPACGASVRDLSVLDASVRGRMNWIDEQVNDARSCCNGQFLARAILPIVEEFADLLRIHFAGVES</sequence>
<protein>
    <submittedName>
        <fullName evidence="2">Uncharacterized protein</fullName>
    </submittedName>
</protein>
<proteinExistence type="predicted"/>
<evidence type="ECO:0000313" key="2">
    <source>
        <dbReference type="EMBL" id="CAB5222452.1"/>
    </source>
</evidence>
<accession>A0A6J7X0D0</accession>
<evidence type="ECO:0000256" key="1">
    <source>
        <dbReference type="SAM" id="MobiDB-lite"/>
    </source>
</evidence>